<evidence type="ECO:0000313" key="3">
    <source>
        <dbReference type="EMBL" id="RCS58496.1"/>
    </source>
</evidence>
<dbReference type="SMART" id="SM00460">
    <property type="entry name" value="TGc"/>
    <property type="match status" value="1"/>
</dbReference>
<gene>
    <name evidence="3" type="ORF">DU000_06725</name>
</gene>
<keyword evidence="4" id="KW-1185">Reference proteome</keyword>
<organism evidence="3 4">
    <name type="scientific">Parvibium lacunae</name>
    <dbReference type="NCBI Taxonomy" id="1888893"/>
    <lineage>
        <taxon>Bacteria</taxon>
        <taxon>Pseudomonadati</taxon>
        <taxon>Pseudomonadota</taxon>
        <taxon>Betaproteobacteria</taxon>
        <taxon>Burkholderiales</taxon>
        <taxon>Alcaligenaceae</taxon>
        <taxon>Parvibium</taxon>
    </lineage>
</organism>
<dbReference type="InterPro" id="IPR002931">
    <property type="entry name" value="Transglutaminase-like"/>
</dbReference>
<feature type="transmembrane region" description="Helical" evidence="1">
    <location>
        <begin position="142"/>
        <end position="158"/>
    </location>
</feature>
<feature type="domain" description="Transglutaminase-like" evidence="2">
    <location>
        <begin position="489"/>
        <end position="560"/>
    </location>
</feature>
<evidence type="ECO:0000259" key="2">
    <source>
        <dbReference type="SMART" id="SM00460"/>
    </source>
</evidence>
<sequence length="804" mass="91562">MVCPPRSTTMAKEATARSAWQNWQLTWALRPHREQLQFLLLLISGMIVLPHLPYLPWWISLGFGALLGLRLWQLLTRRASFGPWARSLMVLLASAGIWLTYRTLIGQEAGTAYLLLLLALKLQEQHTRFGRGKRPTDSLRDLYLTLFLGLFLLLAGFFNSQSLLLALYLLLCIVVILIILIYAHQLPASAEISTTVSASTGLSDVARRALVLCLQAIPLMIVLFFLFPRSGGPLWGIPRDQASAKTGMSASMRPGDINQLIQNPSIALRAEFVDGSVAIQAQRAQLYWRGPVLDNFDGRSWRSTESLAATTRELPDIRLPANATRSVSYRVTLEPQGYQWLFLLDWPDRFPRVERQVGQLGFSPSGVSRFQLQARGGQPLPQVGLERLRYEASSNLSAQLNDQPDTTWRERWLQLPPGFNPRTLELAQTWKLQALRQRGGDAPGAEESQAIDSLHHTLIQQALRYLREQGFVYSLSPPLLGQHSVDEFLFQTRSGFCEHYSSAFVVLMRALDIPARVVTGYQGGEPNEVDDTWVVRQSDAHAWTEVWLPLSGWTRVDPTAMVAPERLNIGASAQQRQQQAGWRHWPGLSWVEDSVRAARLRWEALNHRWNQWVLQYNREQQQSLLQRLGLAQQDWRRLSAYVLVALAGGMGILASWILLPWRQWWQRGAHVIYFYWVVFILRQPSLIPPERWLARLYLRFEQRCLHLLLAQSGLPVWAYSLRRGQRQHYQRQGHEGWATWGQRVLIPLPGPTRDAAQAILAQLLALRYRPLGRQAESTAATTQALLELETCIHRLSLSLPHAKV</sequence>
<keyword evidence="1" id="KW-0812">Transmembrane</keyword>
<dbReference type="PANTHER" id="PTHR42736">
    <property type="entry name" value="PROTEIN-GLUTAMINE GAMMA-GLUTAMYLTRANSFERASE"/>
    <property type="match status" value="1"/>
</dbReference>
<proteinExistence type="predicted"/>
<feature type="transmembrane region" description="Helical" evidence="1">
    <location>
        <begin position="205"/>
        <end position="227"/>
    </location>
</feature>
<dbReference type="PANTHER" id="PTHR42736:SF1">
    <property type="entry name" value="PROTEIN-GLUTAMINE GAMMA-GLUTAMYLTRANSFERASE"/>
    <property type="match status" value="1"/>
</dbReference>
<protein>
    <submittedName>
        <fullName evidence="3">DUF3488 domain-containing protein</fullName>
    </submittedName>
</protein>
<comment type="caution">
    <text evidence="3">The sequence shown here is derived from an EMBL/GenBank/DDBJ whole genome shotgun (WGS) entry which is preliminary data.</text>
</comment>
<dbReference type="SUPFAM" id="SSF54001">
    <property type="entry name" value="Cysteine proteinases"/>
    <property type="match status" value="1"/>
</dbReference>
<feature type="transmembrane region" description="Helical" evidence="1">
    <location>
        <begin position="638"/>
        <end position="658"/>
    </location>
</feature>
<dbReference type="Gene3D" id="3.10.620.30">
    <property type="match status" value="1"/>
</dbReference>
<evidence type="ECO:0000313" key="4">
    <source>
        <dbReference type="Proteomes" id="UP000252357"/>
    </source>
</evidence>
<dbReference type="InterPro" id="IPR038765">
    <property type="entry name" value="Papain-like_cys_pep_sf"/>
</dbReference>
<dbReference type="Pfam" id="PF11992">
    <property type="entry name" value="TgpA_N"/>
    <property type="match status" value="1"/>
</dbReference>
<dbReference type="EMBL" id="QPGB01000002">
    <property type="protein sequence ID" value="RCS58496.1"/>
    <property type="molecule type" value="Genomic_DNA"/>
</dbReference>
<name>A0A368L4I4_9BURK</name>
<reference evidence="3 4" key="1">
    <citation type="journal article" date="2018" name="Int. J. Syst. Evol. Microbiol.">
        <title>Parvibium lacunae gen. nov., sp. nov., a new member of the family Alcaligenaceae isolated from a freshwater pond.</title>
        <authorList>
            <person name="Chen W.M."/>
            <person name="Xie P.B."/>
            <person name="Hsu M.Y."/>
            <person name="Sheu S.Y."/>
        </authorList>
    </citation>
    <scope>NUCLEOTIDE SEQUENCE [LARGE SCALE GENOMIC DNA]</scope>
    <source>
        <strain evidence="3 4">KMB9</strain>
    </source>
</reference>
<dbReference type="AlphaFoldDB" id="A0A368L4I4"/>
<accession>A0A368L4I4</accession>
<keyword evidence="1" id="KW-0472">Membrane</keyword>
<evidence type="ECO:0000256" key="1">
    <source>
        <dbReference type="SAM" id="Phobius"/>
    </source>
</evidence>
<keyword evidence="1" id="KW-1133">Transmembrane helix</keyword>
<feature type="transmembrane region" description="Helical" evidence="1">
    <location>
        <begin position="165"/>
        <end position="185"/>
    </location>
</feature>
<dbReference type="Pfam" id="PF01841">
    <property type="entry name" value="Transglut_core"/>
    <property type="match status" value="1"/>
</dbReference>
<dbReference type="Proteomes" id="UP000252357">
    <property type="component" value="Unassembled WGS sequence"/>
</dbReference>
<feature type="transmembrane region" description="Helical" evidence="1">
    <location>
        <begin position="36"/>
        <end position="52"/>
    </location>
</feature>
<dbReference type="InterPro" id="IPR052901">
    <property type="entry name" value="Bact_TGase-like"/>
</dbReference>
<dbReference type="InterPro" id="IPR021878">
    <property type="entry name" value="TgpA_N"/>
</dbReference>